<dbReference type="SMART" id="SM00717">
    <property type="entry name" value="SANT"/>
    <property type="match status" value="1"/>
</dbReference>
<evidence type="ECO:0000256" key="6">
    <source>
        <dbReference type="SAM" id="MobiDB-lite"/>
    </source>
</evidence>
<dbReference type="Gene3D" id="1.10.10.60">
    <property type="entry name" value="Homeodomain-like"/>
    <property type="match status" value="1"/>
</dbReference>
<proteinExistence type="predicted"/>
<dbReference type="GO" id="GO:0045893">
    <property type="term" value="P:positive regulation of DNA-templated transcription"/>
    <property type="evidence" value="ECO:0007669"/>
    <property type="project" value="TreeGrafter"/>
</dbReference>
<feature type="domain" description="SANT" evidence="9">
    <location>
        <begin position="291"/>
        <end position="342"/>
    </location>
</feature>
<keyword evidence="1" id="KW-0805">Transcription regulation</keyword>
<dbReference type="InterPro" id="IPR032451">
    <property type="entry name" value="SMARCC_C"/>
</dbReference>
<dbReference type="PANTHER" id="PTHR12802:SF41">
    <property type="entry name" value="BRAHMA ASSOCIATED PROTEIN 155 KDA"/>
    <property type="match status" value="1"/>
</dbReference>
<dbReference type="CDD" id="cd00167">
    <property type="entry name" value="SANT"/>
    <property type="match status" value="1"/>
</dbReference>
<dbReference type="GeneID" id="28723592"/>
<evidence type="ECO:0000313" key="11">
    <source>
        <dbReference type="Proteomes" id="UP000243052"/>
    </source>
</evidence>
<dbReference type="EMBL" id="CP014244">
    <property type="protein sequence ID" value="AMD20349.1"/>
    <property type="molecule type" value="Genomic_DNA"/>
</dbReference>
<dbReference type="FunFam" id="1.10.10.10:FF:000020">
    <property type="entry name" value="SWI/SNF complex subunit SMARCC2 isoform c"/>
    <property type="match status" value="1"/>
</dbReference>
<feature type="domain" description="SWIRM" evidence="8">
    <location>
        <begin position="99"/>
        <end position="196"/>
    </location>
</feature>
<keyword evidence="2" id="KW-0238">DNA-binding</keyword>
<gene>
    <name evidence="10" type="ORF">AW171_hschr42238</name>
</gene>
<dbReference type="GO" id="GO:0006338">
    <property type="term" value="P:chromatin remodeling"/>
    <property type="evidence" value="ECO:0007669"/>
    <property type="project" value="UniProtKB-ARBA"/>
</dbReference>
<dbReference type="OrthoDB" id="118550at2759"/>
<dbReference type="STRING" id="45286.A0A0X8HRZ3"/>
<dbReference type="InterPro" id="IPR017884">
    <property type="entry name" value="SANT_dom"/>
</dbReference>
<feature type="compositionally biased region" description="Basic and acidic residues" evidence="6">
    <location>
        <begin position="50"/>
        <end position="87"/>
    </location>
</feature>
<dbReference type="Proteomes" id="UP000243052">
    <property type="component" value="Chromosome iv"/>
</dbReference>
<dbReference type="PROSITE" id="PS50934">
    <property type="entry name" value="SWIRM"/>
    <property type="match status" value="1"/>
</dbReference>
<feature type="compositionally biased region" description="Polar residues" evidence="6">
    <location>
        <begin position="541"/>
        <end position="573"/>
    </location>
</feature>
<dbReference type="GO" id="GO:0016514">
    <property type="term" value="C:SWI/SNF complex"/>
    <property type="evidence" value="ECO:0007669"/>
    <property type="project" value="TreeGrafter"/>
</dbReference>
<evidence type="ECO:0000259" key="9">
    <source>
        <dbReference type="PROSITE" id="PS51293"/>
    </source>
</evidence>
<sequence>MGSSRDSTDSFEAVDELEDGVPRDLASGGELGGTLKEEPMETDEQLPLDKGGEQEEVKEEENKENKEEAEVEREEIKEDEERVKEENNPELIVPQTHEIVIPSYSRWFHLNRINEIEKKSLPEFFTNRIPSKTPQVYVKYRNFMVNSYRLNPNEYFTVTSARRNLCGDAGCIFRVHKFLAKWGLINYQVNAKVIPKAVEPPFTGEFSTRHDAPRGLFPFQSYKPAVQIPDMSRLKKMMTQLRDPAQVTEPANSERETNSDNSGAAPTSVKREMVPPAVSSKPPKRPKLEEMVDKDWSKDDLMKLLKAIQQHGADWPQIAKEVGNKTPEQCILRFLQLPIEDNFLETEENLGPLKYGAHLPFSKADNPVMSTIAFLIGLVDPKTVQEMTKRAITSITGEDGTPTKDTQGQAEPKQEENQQDETIGSAVKEATEVAISTIGVRSHVFANNEERQLNAIANELVTTQMKKVELKLKLLDTMEKSLEIERKTLLKQQEEVFIQKFSFAKHAIGILEKFDRLLNEDEQDPAKLKEHMESLRKTVMNPPTFSISTVTDSVPNSASNGSNQTPGTVNNEASLGPFDEPSVKPVSIDAPQLYRYWSG</sequence>
<keyword evidence="3" id="KW-0804">Transcription</keyword>
<feature type="region of interest" description="Disordered" evidence="6">
    <location>
        <begin position="539"/>
        <end position="585"/>
    </location>
</feature>
<dbReference type="GO" id="GO:0042393">
    <property type="term" value="F:histone binding"/>
    <property type="evidence" value="ECO:0007669"/>
    <property type="project" value="TreeGrafter"/>
</dbReference>
<dbReference type="InterPro" id="IPR036388">
    <property type="entry name" value="WH-like_DNA-bd_sf"/>
</dbReference>
<dbReference type="PROSITE" id="PS51293">
    <property type="entry name" value="SANT"/>
    <property type="match status" value="1"/>
</dbReference>
<keyword evidence="11" id="KW-1185">Reference proteome</keyword>
<feature type="domain" description="Myb-like" evidence="7">
    <location>
        <begin position="296"/>
        <end position="338"/>
    </location>
</feature>
<organism evidence="10 11">
    <name type="scientific">Eremothecium sinecaudum</name>
    <dbReference type="NCBI Taxonomy" id="45286"/>
    <lineage>
        <taxon>Eukaryota</taxon>
        <taxon>Fungi</taxon>
        <taxon>Dikarya</taxon>
        <taxon>Ascomycota</taxon>
        <taxon>Saccharomycotina</taxon>
        <taxon>Saccharomycetes</taxon>
        <taxon>Saccharomycetales</taxon>
        <taxon>Saccharomycetaceae</taxon>
        <taxon>Eremothecium</taxon>
    </lineage>
</organism>
<dbReference type="Gene3D" id="1.10.10.10">
    <property type="entry name" value="Winged helix-like DNA-binding domain superfamily/Winged helix DNA-binding domain"/>
    <property type="match status" value="1"/>
</dbReference>
<dbReference type="GO" id="GO:0003677">
    <property type="term" value="F:DNA binding"/>
    <property type="evidence" value="ECO:0007669"/>
    <property type="project" value="UniProtKB-KW"/>
</dbReference>
<dbReference type="Pfam" id="PF04433">
    <property type="entry name" value="SWIRM"/>
    <property type="match status" value="1"/>
</dbReference>
<feature type="region of interest" description="Disordered" evidence="6">
    <location>
        <begin position="1"/>
        <end position="88"/>
    </location>
</feature>
<feature type="region of interest" description="Disordered" evidence="6">
    <location>
        <begin position="243"/>
        <end position="288"/>
    </location>
</feature>
<name>A0A0X8HRZ3_9SACH</name>
<reference evidence="10 11" key="1">
    <citation type="submission" date="2016-01" db="EMBL/GenBank/DDBJ databases">
        <title>Genome sequence of the yeast Holleya sinecauda.</title>
        <authorList>
            <person name="Dietrich F.S."/>
        </authorList>
    </citation>
    <scope>NUCLEOTIDE SEQUENCE [LARGE SCALE GENOMIC DNA]</scope>
    <source>
        <strain evidence="10 11">ATCC 58844</strain>
    </source>
</reference>
<keyword evidence="4" id="KW-0539">Nucleus</keyword>
<accession>A0A0X8HRZ3</accession>
<keyword evidence="5" id="KW-0175">Coiled coil</keyword>
<dbReference type="InterPro" id="IPR009057">
    <property type="entry name" value="Homeodomain-like_sf"/>
</dbReference>
<dbReference type="RefSeq" id="XP_017987345.1">
    <property type="nucleotide sequence ID" value="XM_018132077.1"/>
</dbReference>
<dbReference type="PANTHER" id="PTHR12802">
    <property type="entry name" value="SWI/SNF COMPLEX-RELATED"/>
    <property type="match status" value="1"/>
</dbReference>
<evidence type="ECO:0000256" key="3">
    <source>
        <dbReference type="ARBA" id="ARBA00023163"/>
    </source>
</evidence>
<feature type="region of interest" description="Disordered" evidence="6">
    <location>
        <begin position="392"/>
        <end position="422"/>
    </location>
</feature>
<dbReference type="PROSITE" id="PS50090">
    <property type="entry name" value="MYB_LIKE"/>
    <property type="match status" value="1"/>
</dbReference>
<dbReference type="Pfam" id="PF00249">
    <property type="entry name" value="Myb_DNA-binding"/>
    <property type="match status" value="1"/>
</dbReference>
<evidence type="ECO:0000256" key="5">
    <source>
        <dbReference type="SAM" id="Coils"/>
    </source>
</evidence>
<dbReference type="SUPFAM" id="SSF46689">
    <property type="entry name" value="Homeodomain-like"/>
    <property type="match status" value="2"/>
</dbReference>
<evidence type="ECO:0000259" key="8">
    <source>
        <dbReference type="PROSITE" id="PS50934"/>
    </source>
</evidence>
<dbReference type="FunFam" id="1.10.10.60:FF:000014">
    <property type="entry name" value="SWI/SNF complex subunit SMARCC2 isoform C"/>
    <property type="match status" value="1"/>
</dbReference>
<dbReference type="InterPro" id="IPR001005">
    <property type="entry name" value="SANT/Myb"/>
</dbReference>
<evidence type="ECO:0000256" key="2">
    <source>
        <dbReference type="ARBA" id="ARBA00023125"/>
    </source>
</evidence>
<evidence type="ECO:0000256" key="4">
    <source>
        <dbReference type="ARBA" id="ARBA00023242"/>
    </source>
</evidence>
<dbReference type="InterPro" id="IPR007526">
    <property type="entry name" value="SWIRM"/>
</dbReference>
<dbReference type="Pfam" id="PF16495">
    <property type="entry name" value="SWIRM-assoc_1"/>
    <property type="match status" value="1"/>
</dbReference>
<protein>
    <submittedName>
        <fullName evidence="10">HDL395Cp</fullName>
    </submittedName>
</protein>
<evidence type="ECO:0000256" key="1">
    <source>
        <dbReference type="ARBA" id="ARBA00023015"/>
    </source>
</evidence>
<evidence type="ECO:0000259" key="7">
    <source>
        <dbReference type="PROSITE" id="PS50090"/>
    </source>
</evidence>
<dbReference type="AlphaFoldDB" id="A0A0X8HRZ3"/>
<evidence type="ECO:0000313" key="10">
    <source>
        <dbReference type="EMBL" id="AMD20349.1"/>
    </source>
</evidence>
<feature type="coiled-coil region" evidence="5">
    <location>
        <begin position="446"/>
        <end position="495"/>
    </location>
</feature>